<evidence type="ECO:0000256" key="1">
    <source>
        <dbReference type="SAM" id="Coils"/>
    </source>
</evidence>
<reference evidence="2 3" key="1">
    <citation type="journal article" date="2016" name="Nat. Commun.">
        <title>Thousands of microbial genomes shed light on interconnected biogeochemical processes in an aquifer system.</title>
        <authorList>
            <person name="Anantharaman K."/>
            <person name="Brown C.T."/>
            <person name="Hug L.A."/>
            <person name="Sharon I."/>
            <person name="Castelle C.J."/>
            <person name="Probst A.J."/>
            <person name="Thomas B.C."/>
            <person name="Singh A."/>
            <person name="Wilkins M.J."/>
            <person name="Karaoz U."/>
            <person name="Brodie E.L."/>
            <person name="Williams K.H."/>
            <person name="Hubbard S.S."/>
            <person name="Banfield J.F."/>
        </authorList>
    </citation>
    <scope>NUCLEOTIDE SEQUENCE [LARGE SCALE GENOMIC DNA]</scope>
</reference>
<keyword evidence="1" id="KW-0175">Coiled coil</keyword>
<dbReference type="AlphaFoldDB" id="A0A1F5WVN1"/>
<name>A0A1F5WVN1_9BACT</name>
<feature type="coiled-coil region" evidence="1">
    <location>
        <begin position="55"/>
        <end position="82"/>
    </location>
</feature>
<evidence type="ECO:0000313" key="2">
    <source>
        <dbReference type="EMBL" id="OGF79371.1"/>
    </source>
</evidence>
<sequence length="123" mass="14598">MCNFVQKKLPKPKGKIEYERLKKKTDLINLAADRYLILAMKNFAEDKEKQGDAFLRSREGLLKDLKKEYEDLTRELENLFFAYLLFAVSTELMNKDEIKASEKKLRALREIFLKCCRKTKMIL</sequence>
<dbReference type="Proteomes" id="UP000178425">
    <property type="component" value="Unassembled WGS sequence"/>
</dbReference>
<protein>
    <submittedName>
        <fullName evidence="2">Uncharacterized protein</fullName>
    </submittedName>
</protein>
<evidence type="ECO:0000313" key="3">
    <source>
        <dbReference type="Proteomes" id="UP000178425"/>
    </source>
</evidence>
<organism evidence="2 3">
    <name type="scientific">Candidatus Giovannonibacteria bacterium RIFCSPHIGHO2_02_43_13</name>
    <dbReference type="NCBI Taxonomy" id="1798330"/>
    <lineage>
        <taxon>Bacteria</taxon>
        <taxon>Candidatus Giovannoniibacteriota</taxon>
    </lineage>
</organism>
<dbReference type="EMBL" id="MFHI01000005">
    <property type="protein sequence ID" value="OGF79371.1"/>
    <property type="molecule type" value="Genomic_DNA"/>
</dbReference>
<proteinExistence type="predicted"/>
<accession>A0A1F5WVN1</accession>
<gene>
    <name evidence="2" type="ORF">A2W54_01410</name>
</gene>
<comment type="caution">
    <text evidence="2">The sequence shown here is derived from an EMBL/GenBank/DDBJ whole genome shotgun (WGS) entry which is preliminary data.</text>
</comment>